<name>A0A267DW09_9PLAT</name>
<accession>A0A267DW09</accession>
<organism evidence="2 3">
    <name type="scientific">Macrostomum lignano</name>
    <dbReference type="NCBI Taxonomy" id="282301"/>
    <lineage>
        <taxon>Eukaryota</taxon>
        <taxon>Metazoa</taxon>
        <taxon>Spiralia</taxon>
        <taxon>Lophotrochozoa</taxon>
        <taxon>Platyhelminthes</taxon>
        <taxon>Rhabditophora</taxon>
        <taxon>Macrostomorpha</taxon>
        <taxon>Macrostomida</taxon>
        <taxon>Macrostomidae</taxon>
        <taxon>Macrostomum</taxon>
    </lineage>
</organism>
<protein>
    <submittedName>
        <fullName evidence="2">Uncharacterized protein</fullName>
    </submittedName>
</protein>
<sequence length="64" mass="7342">EANGIDNPIKSSDQLNLIEQHSCKSRDKDPDNDKDLLKTDKDQDPRSDKDSDLRSEKDQDLRSD</sequence>
<feature type="region of interest" description="Disordered" evidence="1">
    <location>
        <begin position="1"/>
        <end position="64"/>
    </location>
</feature>
<dbReference type="EMBL" id="NIVC01003087">
    <property type="protein sequence ID" value="PAA53435.1"/>
    <property type="molecule type" value="Genomic_DNA"/>
</dbReference>
<keyword evidence="3" id="KW-1185">Reference proteome</keyword>
<evidence type="ECO:0000313" key="3">
    <source>
        <dbReference type="Proteomes" id="UP000215902"/>
    </source>
</evidence>
<feature type="compositionally biased region" description="Basic and acidic residues" evidence="1">
    <location>
        <begin position="21"/>
        <end position="64"/>
    </location>
</feature>
<reference evidence="2 3" key="1">
    <citation type="submission" date="2017-06" db="EMBL/GenBank/DDBJ databases">
        <title>A platform for efficient transgenesis in Macrostomum lignano, a flatworm model organism for stem cell research.</title>
        <authorList>
            <person name="Berezikov E."/>
        </authorList>
    </citation>
    <scope>NUCLEOTIDE SEQUENCE [LARGE SCALE GENOMIC DNA]</scope>
    <source>
        <strain evidence="2">DV1</strain>
        <tissue evidence="2">Whole organism</tissue>
    </source>
</reference>
<evidence type="ECO:0000313" key="2">
    <source>
        <dbReference type="EMBL" id="PAA53435.1"/>
    </source>
</evidence>
<dbReference type="Proteomes" id="UP000215902">
    <property type="component" value="Unassembled WGS sequence"/>
</dbReference>
<feature type="non-terminal residue" evidence="2">
    <location>
        <position position="1"/>
    </location>
</feature>
<gene>
    <name evidence="2" type="ORF">BOX15_Mlig011284g4</name>
</gene>
<feature type="non-terminal residue" evidence="2">
    <location>
        <position position="64"/>
    </location>
</feature>
<dbReference type="AlphaFoldDB" id="A0A267DW09"/>
<feature type="compositionally biased region" description="Polar residues" evidence="1">
    <location>
        <begin position="9"/>
        <end position="19"/>
    </location>
</feature>
<evidence type="ECO:0000256" key="1">
    <source>
        <dbReference type="SAM" id="MobiDB-lite"/>
    </source>
</evidence>
<comment type="caution">
    <text evidence="2">The sequence shown here is derived from an EMBL/GenBank/DDBJ whole genome shotgun (WGS) entry which is preliminary data.</text>
</comment>
<proteinExistence type="predicted"/>